<keyword evidence="3" id="KW-0328">Glycosyltransferase</keyword>
<comment type="caution">
    <text evidence="9">The sequence shown here is derived from an EMBL/GenBank/DDBJ whole genome shotgun (WGS) entry which is preliminary data.</text>
</comment>
<evidence type="ECO:0000256" key="8">
    <source>
        <dbReference type="SAM" id="Phobius"/>
    </source>
</evidence>
<evidence type="ECO:0000256" key="1">
    <source>
        <dbReference type="ARBA" id="ARBA00004651"/>
    </source>
</evidence>
<feature type="transmembrane region" description="Helical" evidence="8">
    <location>
        <begin position="71"/>
        <end position="89"/>
    </location>
</feature>
<feature type="transmembrane region" description="Helical" evidence="8">
    <location>
        <begin position="402"/>
        <end position="420"/>
    </location>
</feature>
<keyword evidence="7 8" id="KW-0472">Membrane</keyword>
<sequence length="635" mass="73144">MGHFFQDLFIPLAYSLFTLVVAYCIGFFVFKKIKVVKNINLLSVGVPVLFGYGILGYLSVIWTFFVPLNRASFLILAAPILILSRDSVVSLFKKIKSTVVGWKSLDTKELLFFIVVILFFLFYLTSALIPPHRTDAIAYHIPEAIAISQNGIVGISTAGNLYGTSPVLLESLYSLLYILSDYVLINLVHYQLLLAGLLVIYYFAREQFGKLSAQFLIIFIFSLYEIFVNATSAYIDAGMVAYQVASIVLVIMWSKSKDRSLLVGAGILYGLALSIKYLSLYALLLILPFIIFTSFTSEKNIKSILKDLLYFAIPALLFSGFWYIKNLILFGNPFYPFIFAHPGFSNEQIETANIAIKEFRPRTLKNFLLFPFIFFKDKYYLTSLLAFLLLPLSFLWVRKDKMFRYILMFVLGYFAIWFFFISHQKRFVMIGLLTLMICFGYIMSKIYYNYQRFFDNKIVRALFIIIILAGAGVLFSAKEGYFFKVKKAELSYVAGLTGKGQFYSERGMGGIYYLSEYINKNYNSTKFLPLWSDDTNFFLDNGNVFISLHDYIKDRDVLDADSFKKFLKDSEVNFIIDFSQSSQDKLMKEWYNSDNSSANDFRDRVVVKIIKLSDLMPEIGEVIYNENERLIYVVK</sequence>
<keyword evidence="6 8" id="KW-1133">Transmembrane helix</keyword>
<evidence type="ECO:0000313" key="9">
    <source>
        <dbReference type="EMBL" id="OGH88665.1"/>
    </source>
</evidence>
<dbReference type="PANTHER" id="PTHR33908:SF11">
    <property type="entry name" value="MEMBRANE PROTEIN"/>
    <property type="match status" value="1"/>
</dbReference>
<keyword evidence="4" id="KW-0808">Transferase</keyword>
<dbReference type="GO" id="GO:0009103">
    <property type="term" value="P:lipopolysaccharide biosynthetic process"/>
    <property type="evidence" value="ECO:0007669"/>
    <property type="project" value="UniProtKB-ARBA"/>
</dbReference>
<dbReference type="InterPro" id="IPR050297">
    <property type="entry name" value="LipidA_mod_glycosyltrf_83"/>
</dbReference>
<feature type="transmembrane region" description="Helical" evidence="8">
    <location>
        <begin position="304"/>
        <end position="324"/>
    </location>
</feature>
<reference evidence="9 10" key="1">
    <citation type="journal article" date="2016" name="Nat. Commun.">
        <title>Thousands of microbial genomes shed light on interconnected biogeochemical processes in an aquifer system.</title>
        <authorList>
            <person name="Anantharaman K."/>
            <person name="Brown C.T."/>
            <person name="Hug L.A."/>
            <person name="Sharon I."/>
            <person name="Castelle C.J."/>
            <person name="Probst A.J."/>
            <person name="Thomas B.C."/>
            <person name="Singh A."/>
            <person name="Wilkins M.J."/>
            <person name="Karaoz U."/>
            <person name="Brodie E.L."/>
            <person name="Williams K.H."/>
            <person name="Hubbard S.S."/>
            <person name="Banfield J.F."/>
        </authorList>
    </citation>
    <scope>NUCLEOTIDE SEQUENCE [LARGE SCALE GENOMIC DNA]</scope>
</reference>
<feature type="transmembrane region" description="Helical" evidence="8">
    <location>
        <begin position="182"/>
        <end position="204"/>
    </location>
</feature>
<accession>A0A1F6NXN1</accession>
<evidence type="ECO:0008006" key="11">
    <source>
        <dbReference type="Google" id="ProtNLM"/>
    </source>
</evidence>
<keyword evidence="5 8" id="KW-0812">Transmembrane</keyword>
<dbReference type="GO" id="GO:0005886">
    <property type="term" value="C:plasma membrane"/>
    <property type="evidence" value="ECO:0007669"/>
    <property type="project" value="UniProtKB-SubCell"/>
</dbReference>
<name>A0A1F6NXN1_9BACT</name>
<feature type="transmembrane region" description="Helical" evidence="8">
    <location>
        <begin position="427"/>
        <end position="446"/>
    </location>
</feature>
<feature type="transmembrane region" description="Helical" evidence="8">
    <location>
        <begin position="266"/>
        <end position="292"/>
    </location>
</feature>
<evidence type="ECO:0000256" key="2">
    <source>
        <dbReference type="ARBA" id="ARBA00022475"/>
    </source>
</evidence>
<keyword evidence="2" id="KW-1003">Cell membrane</keyword>
<gene>
    <name evidence="9" type="ORF">A3J93_01045</name>
</gene>
<evidence type="ECO:0000256" key="6">
    <source>
        <dbReference type="ARBA" id="ARBA00022989"/>
    </source>
</evidence>
<dbReference type="STRING" id="1798704.A3J93_01045"/>
<dbReference type="Proteomes" id="UP000177907">
    <property type="component" value="Unassembled WGS sequence"/>
</dbReference>
<evidence type="ECO:0000256" key="3">
    <source>
        <dbReference type="ARBA" id="ARBA00022676"/>
    </source>
</evidence>
<dbReference type="PANTHER" id="PTHR33908">
    <property type="entry name" value="MANNOSYLTRANSFERASE YKCB-RELATED"/>
    <property type="match status" value="1"/>
</dbReference>
<evidence type="ECO:0000313" key="10">
    <source>
        <dbReference type="Proteomes" id="UP000177907"/>
    </source>
</evidence>
<feature type="transmembrane region" description="Helical" evidence="8">
    <location>
        <begin position="12"/>
        <end position="30"/>
    </location>
</feature>
<dbReference type="GO" id="GO:0016763">
    <property type="term" value="F:pentosyltransferase activity"/>
    <property type="evidence" value="ECO:0007669"/>
    <property type="project" value="TreeGrafter"/>
</dbReference>
<organism evidence="9 10">
    <name type="scientific">Candidatus Magasanikbacteria bacterium RIFOXYC2_FULL_42_28</name>
    <dbReference type="NCBI Taxonomy" id="1798704"/>
    <lineage>
        <taxon>Bacteria</taxon>
        <taxon>Candidatus Magasanikiibacteriota</taxon>
    </lineage>
</organism>
<dbReference type="EMBL" id="MFQZ01000001">
    <property type="protein sequence ID" value="OGH88665.1"/>
    <property type="molecule type" value="Genomic_DNA"/>
</dbReference>
<protein>
    <recommendedName>
        <fullName evidence="11">Glycosyltransferase RgtA/B/C/D-like domain-containing protein</fullName>
    </recommendedName>
</protein>
<feature type="transmembrane region" description="Helical" evidence="8">
    <location>
        <begin position="42"/>
        <end position="65"/>
    </location>
</feature>
<proteinExistence type="predicted"/>
<feature type="transmembrane region" description="Helical" evidence="8">
    <location>
        <begin position="458"/>
        <end position="477"/>
    </location>
</feature>
<feature type="transmembrane region" description="Helical" evidence="8">
    <location>
        <begin position="379"/>
        <end position="396"/>
    </location>
</feature>
<comment type="subcellular location">
    <subcellularLocation>
        <location evidence="1">Cell membrane</location>
        <topology evidence="1">Multi-pass membrane protein</topology>
    </subcellularLocation>
</comment>
<evidence type="ECO:0000256" key="4">
    <source>
        <dbReference type="ARBA" id="ARBA00022679"/>
    </source>
</evidence>
<feature type="transmembrane region" description="Helical" evidence="8">
    <location>
        <begin position="110"/>
        <end position="129"/>
    </location>
</feature>
<dbReference type="AlphaFoldDB" id="A0A1F6NXN1"/>
<evidence type="ECO:0000256" key="5">
    <source>
        <dbReference type="ARBA" id="ARBA00022692"/>
    </source>
</evidence>
<feature type="transmembrane region" description="Helical" evidence="8">
    <location>
        <begin position="211"/>
        <end position="227"/>
    </location>
</feature>
<evidence type="ECO:0000256" key="7">
    <source>
        <dbReference type="ARBA" id="ARBA00023136"/>
    </source>
</evidence>